<dbReference type="Proteomes" id="UP001325140">
    <property type="component" value="Chromosome"/>
</dbReference>
<protein>
    <submittedName>
        <fullName evidence="1">Uncharacterized protein</fullName>
    </submittedName>
</protein>
<dbReference type="EMBL" id="CP110343">
    <property type="protein sequence ID" value="WPX97950.1"/>
    <property type="molecule type" value="Genomic_DNA"/>
</dbReference>
<accession>A0ABZ0USQ9</accession>
<evidence type="ECO:0000313" key="2">
    <source>
        <dbReference type="Proteomes" id="UP001325140"/>
    </source>
</evidence>
<proteinExistence type="predicted"/>
<keyword evidence="2" id="KW-1185">Reference proteome</keyword>
<evidence type="ECO:0000313" key="1">
    <source>
        <dbReference type="EMBL" id="WPX97950.1"/>
    </source>
</evidence>
<sequence length="73" mass="8726">MKYGIENHTCIMKFSNLYKIFECVRCDNFEIYGENTLSNSLFHKIVNMKILKNINDNLFITCMDKLKFAINYM</sequence>
<gene>
    <name evidence="1" type="ORF">Fokcrypt_00475</name>
</gene>
<organism evidence="1 2">
    <name type="scientific">Candidatus Fokinia crypta</name>
    <dbReference type="NCBI Taxonomy" id="1920990"/>
    <lineage>
        <taxon>Bacteria</taxon>
        <taxon>Pseudomonadati</taxon>
        <taxon>Pseudomonadota</taxon>
        <taxon>Alphaproteobacteria</taxon>
        <taxon>Rickettsiales</taxon>
        <taxon>Candidatus Midichloriaceae</taxon>
        <taxon>Candidatus Fokinia</taxon>
    </lineage>
</organism>
<reference evidence="1" key="1">
    <citation type="submission" date="2022-10" db="EMBL/GenBank/DDBJ databases">
        <title>Host association and intracellularity evolved multiple times independently in the Rickettsiales.</title>
        <authorList>
            <person name="Castelli M."/>
            <person name="Nardi T."/>
            <person name="Gammuto L."/>
            <person name="Bellinzona G."/>
            <person name="Sabaneyeva E."/>
            <person name="Potekhin A."/>
            <person name="Serra V."/>
            <person name="Petroni G."/>
            <person name="Sassera D."/>
        </authorList>
    </citation>
    <scope>NUCLEOTIDE SEQUENCE [LARGE SCALE GENOMIC DNA]</scope>
    <source>
        <strain evidence="1">US_Bl 11III1</strain>
    </source>
</reference>
<name>A0ABZ0USQ9_9RICK</name>